<sequence>MNAAPWLEQVLETGWSVLLAILPLALVFLVFQALFLRMPAREVRRILLGTVLAALGLFLFLLGVGLAFLPFGRITGEALGALPQQWLVVPLGVLLGFVTTWGEPAVRILADQVEEASGGSIRRSLVLVTVCVGVALAVGLGLFRIDHEIPLLVLLVPGYGIMLGAMWLCRTDFVAIGADAGGVATGPLANSFLLALAFGASSTMGGQDPLVHGLGLVALIALAPALSVMVLGIVVGRKGQRKESPS</sequence>
<feature type="transmembrane region" description="Helical" evidence="1">
    <location>
        <begin position="180"/>
        <end position="201"/>
    </location>
</feature>
<comment type="caution">
    <text evidence="2">The sequence shown here is derived from an EMBL/GenBank/DDBJ whole genome shotgun (WGS) entry which is preliminary data.</text>
</comment>
<dbReference type="Proteomes" id="UP000622707">
    <property type="component" value="Unassembled WGS sequence"/>
</dbReference>
<evidence type="ECO:0000313" key="3">
    <source>
        <dbReference type="Proteomes" id="UP000622707"/>
    </source>
</evidence>
<feature type="transmembrane region" description="Helical" evidence="1">
    <location>
        <begin position="213"/>
        <end position="236"/>
    </location>
</feature>
<dbReference type="InterPro" id="IPR011435">
    <property type="entry name" value="UmpAB"/>
</dbReference>
<keyword evidence="3" id="KW-1185">Reference proteome</keyword>
<feature type="transmembrane region" description="Helical" evidence="1">
    <location>
        <begin position="47"/>
        <end position="72"/>
    </location>
</feature>
<reference evidence="2 3" key="1">
    <citation type="journal article" date="2017" name="Int. J. Syst. Evol. Microbiol.">
        <title>Ramlibacter alkalitolerans sp. nov., alkali-tolerant bacterium isolated from soil of ginseng.</title>
        <authorList>
            <person name="Lee D.H."/>
            <person name="Cha C.J."/>
        </authorList>
    </citation>
    <scope>NUCLEOTIDE SEQUENCE [LARGE SCALE GENOMIC DNA]</scope>
    <source>
        <strain evidence="2 3">KACC 19305</strain>
    </source>
</reference>
<gene>
    <name evidence="2" type="ORF">JI746_09785</name>
</gene>
<keyword evidence="1" id="KW-0812">Transmembrane</keyword>
<name>A0ABS1JNF3_9BURK</name>
<accession>A0ABS1JNF3</accession>
<feature type="transmembrane region" description="Helical" evidence="1">
    <location>
        <begin position="84"/>
        <end position="103"/>
    </location>
</feature>
<dbReference type="EMBL" id="JAEQND010000005">
    <property type="protein sequence ID" value="MBL0425401.1"/>
    <property type="molecule type" value="Genomic_DNA"/>
</dbReference>
<evidence type="ECO:0000256" key="1">
    <source>
        <dbReference type="SAM" id="Phobius"/>
    </source>
</evidence>
<organism evidence="2 3">
    <name type="scientific">Ramlibacter alkalitolerans</name>
    <dbReference type="NCBI Taxonomy" id="2039631"/>
    <lineage>
        <taxon>Bacteria</taxon>
        <taxon>Pseudomonadati</taxon>
        <taxon>Pseudomonadota</taxon>
        <taxon>Betaproteobacteria</taxon>
        <taxon>Burkholderiales</taxon>
        <taxon>Comamonadaceae</taxon>
        <taxon>Ramlibacter</taxon>
    </lineage>
</organism>
<keyword evidence="1" id="KW-0472">Membrane</keyword>
<feature type="transmembrane region" description="Helical" evidence="1">
    <location>
        <begin position="149"/>
        <end position="168"/>
    </location>
</feature>
<protein>
    <submittedName>
        <fullName evidence="2">DUF1538 domain-containing protein</fullName>
    </submittedName>
</protein>
<feature type="transmembrane region" description="Helical" evidence="1">
    <location>
        <begin position="15"/>
        <end position="35"/>
    </location>
</feature>
<dbReference type="RefSeq" id="WP_201688974.1">
    <property type="nucleotide sequence ID" value="NZ_JAEQND010000005.1"/>
</dbReference>
<feature type="transmembrane region" description="Helical" evidence="1">
    <location>
        <begin position="124"/>
        <end position="143"/>
    </location>
</feature>
<dbReference type="Pfam" id="PF07556">
    <property type="entry name" value="DUF1538"/>
    <property type="match status" value="1"/>
</dbReference>
<keyword evidence="1" id="KW-1133">Transmembrane helix</keyword>
<evidence type="ECO:0000313" key="2">
    <source>
        <dbReference type="EMBL" id="MBL0425401.1"/>
    </source>
</evidence>
<proteinExistence type="predicted"/>